<gene>
    <name evidence="2" type="ORF">ADK38_36180</name>
</gene>
<evidence type="ECO:0000313" key="3">
    <source>
        <dbReference type="Proteomes" id="UP000037020"/>
    </source>
</evidence>
<dbReference type="Pfam" id="PF13649">
    <property type="entry name" value="Methyltransf_25"/>
    <property type="match status" value="1"/>
</dbReference>
<protein>
    <recommendedName>
        <fullName evidence="1">Methyltransferase domain-containing protein</fullName>
    </recommendedName>
</protein>
<dbReference type="PANTHER" id="PTHR43591:SF97">
    <property type="entry name" value="CLASS I SAM-DEPENDENT METHYLTRANSFERASE"/>
    <property type="match status" value="1"/>
</dbReference>
<dbReference type="RefSeq" id="WP_048832099.1">
    <property type="nucleotide sequence ID" value="NZ_JBIRHZ010000008.1"/>
</dbReference>
<name>A0ABR5IWJ6_9ACTN</name>
<feature type="domain" description="Methyltransferase" evidence="1">
    <location>
        <begin position="46"/>
        <end position="141"/>
    </location>
</feature>
<dbReference type="CDD" id="cd02440">
    <property type="entry name" value="AdoMet_MTases"/>
    <property type="match status" value="1"/>
</dbReference>
<proteinExistence type="predicted"/>
<evidence type="ECO:0000313" key="2">
    <source>
        <dbReference type="EMBL" id="KOG85525.1"/>
    </source>
</evidence>
<dbReference type="Proteomes" id="UP000037020">
    <property type="component" value="Unassembled WGS sequence"/>
</dbReference>
<evidence type="ECO:0000259" key="1">
    <source>
        <dbReference type="Pfam" id="PF13649"/>
    </source>
</evidence>
<comment type="caution">
    <text evidence="2">The sequence shown here is derived from an EMBL/GenBank/DDBJ whole genome shotgun (WGS) entry which is preliminary data.</text>
</comment>
<keyword evidence="3" id="KW-1185">Reference proteome</keyword>
<accession>A0ABR5IWJ6</accession>
<dbReference type="SUPFAM" id="SSF53335">
    <property type="entry name" value="S-adenosyl-L-methionine-dependent methyltransferases"/>
    <property type="match status" value="1"/>
</dbReference>
<dbReference type="InterPro" id="IPR029063">
    <property type="entry name" value="SAM-dependent_MTases_sf"/>
</dbReference>
<reference evidence="2 3" key="1">
    <citation type="submission" date="2015-07" db="EMBL/GenBank/DDBJ databases">
        <authorList>
            <person name="Ju K.-S."/>
            <person name="Doroghazi J.R."/>
            <person name="Metcalf W.W."/>
        </authorList>
    </citation>
    <scope>NUCLEOTIDE SEQUENCE [LARGE SCALE GENOMIC DNA]</scope>
    <source>
        <strain evidence="2 3">NRRL B-3589</strain>
    </source>
</reference>
<dbReference type="EMBL" id="LGUT01003366">
    <property type="protein sequence ID" value="KOG85525.1"/>
    <property type="molecule type" value="Genomic_DNA"/>
</dbReference>
<sequence>MDVSRLAAWSAEGYDSARPRLVPHLNAFYEVAVELAAAGERQAPRVLDLGAGTGLFACGLASVLPEATFDLVDSSERMLAAARPALDLFAVGHTPHVRDLREELPPGPFDIVVSALAIHQLPRPEQRRLYGRVREVLAPGGVFVNAEQVAGPEPALDALYGEVWLREAADRGASGSEIDAVREELVLGAPAPVADHLAWLAEAGFRGADCFYKRYGFAVLAGWG</sequence>
<dbReference type="Gene3D" id="3.40.50.150">
    <property type="entry name" value="Vaccinia Virus protein VP39"/>
    <property type="match status" value="1"/>
</dbReference>
<dbReference type="PANTHER" id="PTHR43591">
    <property type="entry name" value="METHYLTRANSFERASE"/>
    <property type="match status" value="1"/>
</dbReference>
<dbReference type="InterPro" id="IPR041698">
    <property type="entry name" value="Methyltransf_25"/>
</dbReference>
<organism evidence="2 3">
    <name type="scientific">Streptomyces varsoviensis</name>
    <dbReference type="NCBI Taxonomy" id="67373"/>
    <lineage>
        <taxon>Bacteria</taxon>
        <taxon>Bacillati</taxon>
        <taxon>Actinomycetota</taxon>
        <taxon>Actinomycetes</taxon>
        <taxon>Kitasatosporales</taxon>
        <taxon>Streptomycetaceae</taxon>
        <taxon>Streptomyces</taxon>
    </lineage>
</organism>